<reference evidence="3" key="1">
    <citation type="submission" date="2019-09" db="EMBL/GenBank/DDBJ databases">
        <authorList>
            <person name="Chandra G."/>
            <person name="Truman W A."/>
        </authorList>
    </citation>
    <scope>NUCLEOTIDE SEQUENCE [LARGE SCALE GENOMIC DNA]</scope>
    <source>
        <strain evidence="3">PS652</strain>
    </source>
</reference>
<dbReference type="AlphaFoldDB" id="A0A5E6WXL4"/>
<dbReference type="Proteomes" id="UP000326595">
    <property type="component" value="Chromosome"/>
</dbReference>
<accession>A0A5E6WXL4</accession>
<evidence type="ECO:0000313" key="3">
    <source>
        <dbReference type="EMBL" id="VVN33214.1"/>
    </source>
</evidence>
<dbReference type="InterPro" id="IPR018683">
    <property type="entry name" value="DUF2169"/>
</dbReference>
<dbReference type="EMBL" id="CABVHG010000042">
    <property type="protein sequence ID" value="VVN33214.1"/>
    <property type="molecule type" value="Genomic_DNA"/>
</dbReference>
<proteinExistence type="predicted"/>
<name>A0A5E6WXL4_PSEFL</name>
<protein>
    <recommendedName>
        <fullName evidence="1">DUF2169 domain-containing protein</fullName>
    </recommendedName>
</protein>
<reference evidence="2 4" key="2">
    <citation type="submission" date="2024-03" db="EMBL/GenBank/DDBJ databases">
        <authorList>
            <person name="Alaster D. Moffat"/>
            <person name="Govind Chandra"/>
            <person name="Andrew W. Truman"/>
        </authorList>
    </citation>
    <scope>NUCLEOTIDE SEQUENCE [LARGE SCALE GENOMIC DNA]</scope>
    <source>
        <strain evidence="2">PS652</strain>
    </source>
</reference>
<dbReference type="RefSeq" id="WP_052251512.1">
    <property type="nucleotide sequence ID" value="NZ_OZ024668.1"/>
</dbReference>
<gene>
    <name evidence="2" type="ORF">PS652_02464</name>
    <name evidence="3" type="ORF">PS652_04959</name>
</gene>
<feature type="domain" description="DUF2169" evidence="1">
    <location>
        <begin position="22"/>
        <end position="111"/>
    </location>
</feature>
<dbReference type="EMBL" id="OZ024668">
    <property type="protein sequence ID" value="CAK9889635.1"/>
    <property type="molecule type" value="Genomic_DNA"/>
</dbReference>
<organism evidence="3">
    <name type="scientific">Pseudomonas fluorescens</name>
    <dbReference type="NCBI Taxonomy" id="294"/>
    <lineage>
        <taxon>Bacteria</taxon>
        <taxon>Pseudomonadati</taxon>
        <taxon>Pseudomonadota</taxon>
        <taxon>Gammaproteobacteria</taxon>
        <taxon>Pseudomonadales</taxon>
        <taxon>Pseudomonadaceae</taxon>
        <taxon>Pseudomonas</taxon>
    </lineage>
</organism>
<feature type="domain" description="DUF2169" evidence="1">
    <location>
        <begin position="162"/>
        <end position="414"/>
    </location>
</feature>
<sequence length="454" mass="50667">MEFRNLTPFAALCFSALDTQDKEHPVIVMKVGYHLHPIAGQPGHCSAEVMDDEAVALCTADRYFAEEGQSSVREESDLAPFKPRCDVIINGHAHAPDGVPATSWTAGIQLSVPATPPRIHVELPAPWQSGAPLTEQQLYEWRDARLDAEHRRASAPTRDVLLEKHLRFSGPRHFQHGLFSGWRLFDAEPATRVPLRWEYAFGGSSVLLDPAYPDSTAQPYLLNHACYCNPLGRGWIEKRHEKLAWAMNAAIQQLPAPQIEALDRPVTHLHVTDHPDGDISAADMAQLSATYGYRPAGFGVLGRAWAPRLALAGTYDESWQATRWPGLPEDFNFAYWNGAPADQQIDFAPPNLRLELFNLTPPELSHNGHLRIELPGHRPFVLMRMHNGVILPLPMLTDTLCIDTDAMTLSLTHRVSLPNPDDIRVLEARFEIDPNAPLITCVSPRQLHTEQETP</sequence>
<evidence type="ECO:0000259" key="1">
    <source>
        <dbReference type="Pfam" id="PF09937"/>
    </source>
</evidence>
<evidence type="ECO:0000313" key="2">
    <source>
        <dbReference type="EMBL" id="CAK9889635.1"/>
    </source>
</evidence>
<evidence type="ECO:0000313" key="4">
    <source>
        <dbReference type="Proteomes" id="UP000326595"/>
    </source>
</evidence>
<dbReference type="Pfam" id="PF09937">
    <property type="entry name" value="DUF2169"/>
    <property type="match status" value="2"/>
</dbReference>